<dbReference type="Pfam" id="PF02872">
    <property type="entry name" value="5_nucleotid_C"/>
    <property type="match status" value="1"/>
</dbReference>
<keyword evidence="4 5" id="KW-0378">Hydrolase</keyword>
<dbReference type="CDD" id="cd07409">
    <property type="entry name" value="MPP_CD73_N"/>
    <property type="match status" value="1"/>
</dbReference>
<proteinExistence type="inferred from homology"/>
<accession>A0A2W5N6A0</accession>
<dbReference type="PANTHER" id="PTHR11575:SF24">
    <property type="entry name" value="5'-NUCLEOTIDASE"/>
    <property type="match status" value="1"/>
</dbReference>
<dbReference type="SUPFAM" id="SSF56300">
    <property type="entry name" value="Metallo-dependent phosphatases"/>
    <property type="match status" value="1"/>
</dbReference>
<evidence type="ECO:0000313" key="8">
    <source>
        <dbReference type="EMBL" id="PZQ48986.1"/>
    </source>
</evidence>
<feature type="domain" description="Calcineurin-like phosphoesterase" evidence="6">
    <location>
        <begin position="27"/>
        <end position="247"/>
    </location>
</feature>
<dbReference type="InterPro" id="IPR036907">
    <property type="entry name" value="5'-Nucleotdase_C_sf"/>
</dbReference>
<dbReference type="SUPFAM" id="SSF55816">
    <property type="entry name" value="5'-nucleotidase (syn. UDP-sugar hydrolase), C-terminal domain"/>
    <property type="match status" value="1"/>
</dbReference>
<dbReference type="InterPro" id="IPR004843">
    <property type="entry name" value="Calcineurin-like_PHP"/>
</dbReference>
<dbReference type="InterPro" id="IPR006179">
    <property type="entry name" value="5_nucleotidase/apyrase"/>
</dbReference>
<keyword evidence="2 5" id="KW-0732">Signal</keyword>
<dbReference type="Gene3D" id="3.60.21.10">
    <property type="match status" value="1"/>
</dbReference>
<dbReference type="GO" id="GO:0046872">
    <property type="term" value="F:metal ion binding"/>
    <property type="evidence" value="ECO:0007669"/>
    <property type="project" value="UniProtKB-KW"/>
</dbReference>
<dbReference type="PANTHER" id="PTHR11575">
    <property type="entry name" value="5'-NUCLEOTIDASE-RELATED"/>
    <property type="match status" value="1"/>
</dbReference>
<evidence type="ECO:0000256" key="4">
    <source>
        <dbReference type="ARBA" id="ARBA00022801"/>
    </source>
</evidence>
<dbReference type="InterPro" id="IPR029052">
    <property type="entry name" value="Metallo-depent_PP-like"/>
</dbReference>
<dbReference type="AlphaFoldDB" id="A0A2W5N6A0"/>
<comment type="similarity">
    <text evidence="5">Belongs to the 5'-nucleotidase family.</text>
</comment>
<feature type="chain" id="PRO_5015798501" evidence="5">
    <location>
        <begin position="23"/>
        <end position="535"/>
    </location>
</feature>
<dbReference type="GO" id="GO:0016787">
    <property type="term" value="F:hydrolase activity"/>
    <property type="evidence" value="ECO:0007669"/>
    <property type="project" value="UniProtKB-KW"/>
</dbReference>
<protein>
    <submittedName>
        <fullName evidence="8">Multifunctional 2',3'-cyclic-nucleotide 2'-phosphodiesterase/5'-nucleotidase/3'-nucleotidase</fullName>
    </submittedName>
</protein>
<dbReference type="PRINTS" id="PR01607">
    <property type="entry name" value="APYRASEFAMLY"/>
</dbReference>
<evidence type="ECO:0000256" key="1">
    <source>
        <dbReference type="ARBA" id="ARBA00022723"/>
    </source>
</evidence>
<evidence type="ECO:0000256" key="3">
    <source>
        <dbReference type="ARBA" id="ARBA00022741"/>
    </source>
</evidence>
<reference evidence="8 9" key="1">
    <citation type="submission" date="2017-08" db="EMBL/GenBank/DDBJ databases">
        <title>Infants hospitalized years apart are colonized by the same room-sourced microbial strains.</title>
        <authorList>
            <person name="Brooks B."/>
            <person name="Olm M.R."/>
            <person name="Firek B.A."/>
            <person name="Baker R."/>
            <person name="Thomas B.C."/>
            <person name="Morowitz M.J."/>
            <person name="Banfield J.F."/>
        </authorList>
    </citation>
    <scope>NUCLEOTIDE SEQUENCE [LARGE SCALE GENOMIC DNA]</scope>
    <source>
        <strain evidence="8">S2_005_002_R2_34</strain>
    </source>
</reference>
<comment type="caution">
    <text evidence="8">The sequence shown here is derived from an EMBL/GenBank/DDBJ whole genome shotgun (WGS) entry which is preliminary data.</text>
</comment>
<dbReference type="GO" id="GO:0009166">
    <property type="term" value="P:nucleotide catabolic process"/>
    <property type="evidence" value="ECO:0007669"/>
    <property type="project" value="InterPro"/>
</dbReference>
<dbReference type="InterPro" id="IPR008334">
    <property type="entry name" value="5'-Nucleotdase_C"/>
</dbReference>
<evidence type="ECO:0000256" key="2">
    <source>
        <dbReference type="ARBA" id="ARBA00022729"/>
    </source>
</evidence>
<evidence type="ECO:0000313" key="9">
    <source>
        <dbReference type="Proteomes" id="UP000249185"/>
    </source>
</evidence>
<dbReference type="Pfam" id="PF00149">
    <property type="entry name" value="Metallophos"/>
    <property type="match status" value="1"/>
</dbReference>
<gene>
    <name evidence="8" type="ORF">DI556_12625</name>
</gene>
<feature type="domain" description="5'-Nucleotidase C-terminal" evidence="7">
    <location>
        <begin position="338"/>
        <end position="495"/>
    </location>
</feature>
<name>A0A2W5N6A0_RHOSU</name>
<organism evidence="8 9">
    <name type="scientific">Rhodovulum sulfidophilum</name>
    <name type="common">Rhodobacter sulfidophilus</name>
    <dbReference type="NCBI Taxonomy" id="35806"/>
    <lineage>
        <taxon>Bacteria</taxon>
        <taxon>Pseudomonadati</taxon>
        <taxon>Pseudomonadota</taxon>
        <taxon>Alphaproteobacteria</taxon>
        <taxon>Rhodobacterales</taxon>
        <taxon>Paracoccaceae</taxon>
        <taxon>Rhodovulum</taxon>
    </lineage>
</organism>
<dbReference type="FunFam" id="3.60.21.10:FF:000020">
    <property type="entry name" value="NT5E isoform 4"/>
    <property type="match status" value="1"/>
</dbReference>
<dbReference type="Proteomes" id="UP000249185">
    <property type="component" value="Unassembled WGS sequence"/>
</dbReference>
<dbReference type="EMBL" id="QFPW01000009">
    <property type="protein sequence ID" value="PZQ48986.1"/>
    <property type="molecule type" value="Genomic_DNA"/>
</dbReference>
<keyword evidence="1" id="KW-0479">Metal-binding</keyword>
<sequence length="535" mass="55142">MPLRPSLVALVTLFAGAGAAEAFTLEILHFNDFHSRIQSINKYDSTCSAEEETAGECFGGAARLLTAIDAARVAGAAEGKAVIVLNAGDVFQGSLFFTTYSGAAELDFMNRLGLDAMVLGNHEFDLGPAPLVEFVKGANFPLLFGNADASDDPDLGPLAKGPLVLEAGGEKVGIVGAITPETATISTPGPTVRFGDPAVSIARDVAALAGQGVDKVILLSHLGAPDDIRIAATVPGIDAIIGGHTHTLFSNTAEGAPYPYPLMVDGPDGARVPVVSAGAYSKYLGGLTLTFDDAGVVTAAAGDTTLLDRSVIPDPKVLEDIATYAGPIDALKAKRVGTAGADIDGSRETCRARECGMGDLVADAMLDRVKDQGVTIAIQNGGGLRASIGQGDVSMGDVLAVLPFQNTLSTFGITGAGIIAALENGVGQVEEGGGRFPQVAGLRFSWDPKVAPKEGRIKEVLVAEGDGWVPIDPAKVYLAVTNNFMRGGGDGYAVFLEEGTDAYDYGPNLEDVVAAYLAARPGYVPPAPDRITKLE</sequence>
<evidence type="ECO:0000259" key="6">
    <source>
        <dbReference type="Pfam" id="PF00149"/>
    </source>
</evidence>
<dbReference type="GO" id="GO:0000166">
    <property type="term" value="F:nucleotide binding"/>
    <property type="evidence" value="ECO:0007669"/>
    <property type="project" value="UniProtKB-KW"/>
</dbReference>
<keyword evidence="3 5" id="KW-0547">Nucleotide-binding</keyword>
<feature type="signal peptide" evidence="5">
    <location>
        <begin position="1"/>
        <end position="22"/>
    </location>
</feature>
<evidence type="ECO:0000256" key="5">
    <source>
        <dbReference type="RuleBase" id="RU362119"/>
    </source>
</evidence>
<dbReference type="Gene3D" id="3.90.780.10">
    <property type="entry name" value="5'-Nucleotidase, C-terminal domain"/>
    <property type="match status" value="1"/>
</dbReference>
<evidence type="ECO:0000259" key="7">
    <source>
        <dbReference type="Pfam" id="PF02872"/>
    </source>
</evidence>